<accession>A0A6F9D752</accession>
<protein>
    <submittedName>
        <fullName evidence="3">Alpha-methylacyl-CoA racemase-like</fullName>
    </submittedName>
</protein>
<organism evidence="3">
    <name type="scientific">Phallusia mammillata</name>
    <dbReference type="NCBI Taxonomy" id="59560"/>
    <lineage>
        <taxon>Eukaryota</taxon>
        <taxon>Metazoa</taxon>
        <taxon>Chordata</taxon>
        <taxon>Tunicata</taxon>
        <taxon>Ascidiacea</taxon>
        <taxon>Phlebobranchia</taxon>
        <taxon>Ascidiidae</taxon>
        <taxon>Phallusia</taxon>
    </lineage>
</organism>
<dbReference type="Gene3D" id="3.40.50.10540">
    <property type="entry name" value="Crotonobetainyl-coa:carnitine coa-transferase, domain 1"/>
    <property type="match status" value="1"/>
</dbReference>
<dbReference type="InterPro" id="IPR003673">
    <property type="entry name" value="CoA-Trfase_fam_III"/>
</dbReference>
<dbReference type="Pfam" id="PF02515">
    <property type="entry name" value="CoA_transf_3"/>
    <property type="match status" value="1"/>
</dbReference>
<reference evidence="3" key="1">
    <citation type="submission" date="2020-04" db="EMBL/GenBank/DDBJ databases">
        <authorList>
            <person name="Neveu A P."/>
        </authorList>
    </citation>
    <scope>NUCLEOTIDE SEQUENCE</scope>
    <source>
        <tissue evidence="3">Whole embryo</tissue>
    </source>
</reference>
<dbReference type="EMBL" id="LR782881">
    <property type="protein sequence ID" value="CAB3221367.1"/>
    <property type="molecule type" value="mRNA"/>
</dbReference>
<feature type="compositionally biased region" description="Basic and acidic residues" evidence="2">
    <location>
        <begin position="280"/>
        <end position="289"/>
    </location>
</feature>
<sequence>MVLADFGASVIRVDKLGSFSMDTMCRGKRSISIDLKRKGGQTTLRRLSSKSDVLIEPFRPGVMEKLGLGPDALLKDNPRLVYVRLSGFGQTGPYRMKAGHDINYIATSGVLSMLRRKGQNPTAPVNLVADFAGGGLVAAFGVLSALYEREKSGKGQVIDANMVEGSAYVSSFLFTQRNLFPNPPGENMLDTAAPFYDTFRTKDDKFVSVGAIESKFYLDFLKGLQLDPDKFGAQLDNDNWPKAKQAIAAKISQFTRAELTEMFKGLDACVMPVLERDEVAEDPHNRERGSFFTDDEGMHIPNPAPRLSRTPAKPHKGPKPQVGESTFNVLREYGFTNQEITELIAEKSIMDSSARSRL</sequence>
<dbReference type="GO" id="GO:0008206">
    <property type="term" value="P:bile acid metabolic process"/>
    <property type="evidence" value="ECO:0007669"/>
    <property type="project" value="TreeGrafter"/>
</dbReference>
<dbReference type="AlphaFoldDB" id="A0A6F9D752"/>
<dbReference type="Gene3D" id="3.30.1540.10">
    <property type="entry name" value="formyl-coa transferase, domain 3"/>
    <property type="match status" value="1"/>
</dbReference>
<evidence type="ECO:0000256" key="1">
    <source>
        <dbReference type="ARBA" id="ARBA00008383"/>
    </source>
</evidence>
<dbReference type="PANTHER" id="PTHR48228">
    <property type="entry name" value="SUCCINYL-COA--D-CITRAMALATE COA-TRANSFERASE"/>
    <property type="match status" value="1"/>
</dbReference>
<dbReference type="SUPFAM" id="SSF89796">
    <property type="entry name" value="CoA-transferase family III (CaiB/BaiF)"/>
    <property type="match status" value="1"/>
</dbReference>
<proteinExistence type="evidence at transcript level"/>
<dbReference type="InterPro" id="IPR044855">
    <property type="entry name" value="CoA-Trfase_III_dom3_sf"/>
</dbReference>
<evidence type="ECO:0000256" key="2">
    <source>
        <dbReference type="SAM" id="MobiDB-lite"/>
    </source>
</evidence>
<dbReference type="GO" id="GO:0005739">
    <property type="term" value="C:mitochondrion"/>
    <property type="evidence" value="ECO:0007669"/>
    <property type="project" value="TreeGrafter"/>
</dbReference>
<dbReference type="PANTHER" id="PTHR48228:SF5">
    <property type="entry name" value="ALPHA-METHYLACYL-COA RACEMASE"/>
    <property type="match status" value="1"/>
</dbReference>
<evidence type="ECO:0000313" key="3">
    <source>
        <dbReference type="EMBL" id="CAB3221367.1"/>
    </source>
</evidence>
<dbReference type="GO" id="GO:0008111">
    <property type="term" value="F:alpha-methylacyl-CoA racemase activity"/>
    <property type="evidence" value="ECO:0007669"/>
    <property type="project" value="TreeGrafter"/>
</dbReference>
<feature type="region of interest" description="Disordered" evidence="2">
    <location>
        <begin position="280"/>
        <end position="325"/>
    </location>
</feature>
<gene>
    <name evidence="3" type="primary">Amacr</name>
</gene>
<dbReference type="InterPro" id="IPR050509">
    <property type="entry name" value="CoA-transferase_III"/>
</dbReference>
<name>A0A6F9D752_9ASCI</name>
<comment type="similarity">
    <text evidence="1">Belongs to the CoA-transferase III family.</text>
</comment>
<dbReference type="InterPro" id="IPR023606">
    <property type="entry name" value="CoA-Trfase_III_dom_1_sf"/>
</dbReference>